<evidence type="ECO:0000313" key="2">
    <source>
        <dbReference type="Proteomes" id="UP000801492"/>
    </source>
</evidence>
<dbReference type="OrthoDB" id="6773446at2759"/>
<reference evidence="1" key="1">
    <citation type="submission" date="2019-08" db="EMBL/GenBank/DDBJ databases">
        <title>The genome of the North American firefly Photinus pyralis.</title>
        <authorList>
            <consortium name="Photinus pyralis genome working group"/>
            <person name="Fallon T.R."/>
            <person name="Sander Lower S.E."/>
            <person name="Weng J.-K."/>
        </authorList>
    </citation>
    <scope>NUCLEOTIDE SEQUENCE</scope>
    <source>
        <strain evidence="1">TRF0915ILg1</strain>
        <tissue evidence="1">Whole body</tissue>
    </source>
</reference>
<protein>
    <submittedName>
        <fullName evidence="1">Uncharacterized protein</fullName>
    </submittedName>
</protein>
<organism evidence="1 2">
    <name type="scientific">Ignelater luminosus</name>
    <name type="common">Cucubano</name>
    <name type="synonym">Pyrophorus luminosus</name>
    <dbReference type="NCBI Taxonomy" id="2038154"/>
    <lineage>
        <taxon>Eukaryota</taxon>
        <taxon>Metazoa</taxon>
        <taxon>Ecdysozoa</taxon>
        <taxon>Arthropoda</taxon>
        <taxon>Hexapoda</taxon>
        <taxon>Insecta</taxon>
        <taxon>Pterygota</taxon>
        <taxon>Neoptera</taxon>
        <taxon>Endopterygota</taxon>
        <taxon>Coleoptera</taxon>
        <taxon>Polyphaga</taxon>
        <taxon>Elateriformia</taxon>
        <taxon>Elateroidea</taxon>
        <taxon>Elateridae</taxon>
        <taxon>Agrypninae</taxon>
        <taxon>Pyrophorini</taxon>
        <taxon>Ignelater</taxon>
    </lineage>
</organism>
<comment type="caution">
    <text evidence="1">The sequence shown here is derived from an EMBL/GenBank/DDBJ whole genome shotgun (WGS) entry which is preliminary data.</text>
</comment>
<name>A0A8K0GIT6_IGNLU</name>
<dbReference type="AlphaFoldDB" id="A0A8K0GIT6"/>
<accession>A0A8K0GIT6</accession>
<proteinExistence type="predicted"/>
<sequence>MDKTTLRVSISLRLGREIYKPHKCSCRTLVDTRHPRNTYLAKKVVEGVVDIQQLTPSSKRLWHLFSSILEPVAVGLMHEDGKRPDGLTLVPWRKGRFLVWDATCLDTLAPSHIELTSKTVGAAADSRKE</sequence>
<gene>
    <name evidence="1" type="ORF">ILUMI_02951</name>
</gene>
<keyword evidence="2" id="KW-1185">Reference proteome</keyword>
<dbReference type="Proteomes" id="UP000801492">
    <property type="component" value="Unassembled WGS sequence"/>
</dbReference>
<dbReference type="EMBL" id="VTPC01001076">
    <property type="protein sequence ID" value="KAF2903237.1"/>
    <property type="molecule type" value="Genomic_DNA"/>
</dbReference>
<evidence type="ECO:0000313" key="1">
    <source>
        <dbReference type="EMBL" id="KAF2903237.1"/>
    </source>
</evidence>